<dbReference type="InterPro" id="IPR023696">
    <property type="entry name" value="Ureohydrolase_dom_sf"/>
</dbReference>
<evidence type="ECO:0000259" key="10">
    <source>
        <dbReference type="Pfam" id="PF00850"/>
    </source>
</evidence>
<comment type="subcellular location">
    <subcellularLocation>
        <location evidence="1">Nucleus</location>
    </subcellularLocation>
</comment>
<dbReference type="Gene3D" id="3.40.800.20">
    <property type="entry name" value="Histone deacetylase domain"/>
    <property type="match status" value="1"/>
</dbReference>
<dbReference type="Pfam" id="PF00850">
    <property type="entry name" value="Hist_deacetyl"/>
    <property type="match status" value="1"/>
</dbReference>
<dbReference type="AlphaFoldDB" id="A0A9P3PLH1"/>
<dbReference type="OrthoDB" id="424012at2759"/>
<keyword evidence="6" id="KW-0156">Chromatin regulator</keyword>
<dbReference type="InterPro" id="IPR000286">
    <property type="entry name" value="HDACs"/>
</dbReference>
<dbReference type="SUPFAM" id="SSF52768">
    <property type="entry name" value="Arginase/deacetylase"/>
    <property type="match status" value="1"/>
</dbReference>
<evidence type="ECO:0000259" key="11">
    <source>
        <dbReference type="Pfam" id="PF09757"/>
    </source>
</evidence>
<accession>A0A9P3PLH1</accession>
<comment type="similarity">
    <text evidence="2">Belongs to the histone deacetylase family. HD type 2 subfamily.</text>
</comment>
<evidence type="ECO:0000256" key="4">
    <source>
        <dbReference type="ARBA" id="ARBA00022491"/>
    </source>
</evidence>
<dbReference type="GO" id="GO:0040029">
    <property type="term" value="P:epigenetic regulation of gene expression"/>
    <property type="evidence" value="ECO:0007669"/>
    <property type="project" value="TreeGrafter"/>
</dbReference>
<proteinExistence type="inferred from homology"/>
<dbReference type="EC" id="3.5.1.98" evidence="3"/>
<gene>
    <name evidence="12" type="primary">HDA1</name>
    <name evidence="12" type="ORF">LshimejAT787_0405380</name>
</gene>
<protein>
    <recommendedName>
        <fullName evidence="3">histone deacetylase</fullName>
        <ecNumber evidence="3">3.5.1.98</ecNumber>
    </recommendedName>
</protein>
<name>A0A9P3PLH1_LYOSH</name>
<evidence type="ECO:0000256" key="5">
    <source>
        <dbReference type="ARBA" id="ARBA00022801"/>
    </source>
</evidence>
<keyword evidence="13" id="KW-1185">Reference proteome</keyword>
<dbReference type="EMBL" id="BRPK01000004">
    <property type="protein sequence ID" value="GLB37487.1"/>
    <property type="molecule type" value="Genomic_DNA"/>
</dbReference>
<dbReference type="Proteomes" id="UP001063166">
    <property type="component" value="Unassembled WGS sequence"/>
</dbReference>
<evidence type="ECO:0000256" key="3">
    <source>
        <dbReference type="ARBA" id="ARBA00012111"/>
    </source>
</evidence>
<keyword evidence="9" id="KW-0539">Nucleus</keyword>
<sequence>MINEWLQAFCSSPQLEVDAMATGMAMTGAGPSSAENFDMDVDTDVPTVPPPPPRIIERPRASSVPLHPSDFTVGYVYSAEMTSHFSPTGHPEKPERISNIYHALTVARYTQKMKWLPIRPVRKEEALLVHSEDHWYKVLAIQDMTDQERIDSEEYYEQLSLYVMQGTTRAALLSCGGVIEACLAVARNELKKTFAIVRPPGHHAEPDEHMGFCFFNNVAVAARVVQQLTPIKKIMILDWDVHHGNGTQRAFNDDPSVLYISLHRYEQGTFYPCGPFGGLQSCGEGPGLGYSVNIPWPERGMTDADYLHAFQKVVMPIAMEFAPELVIISSGFDAAHGDDLGECHVSPAGYAHMTHMLSSLAGGRLVVALEGGYNLDAISNSALAVAGVLLGEAPDQLPPMVAGEAATETVFLVAREQSKYWKNVDPKACEPREGLEEISFSIPEILKAHRQHHLYTQHDMMQIPLLTAELEKRFSTQIMCTPDIFENDTLVVFVHEFGNLRLEIQSSTTFNVEMERSYMLDFSKELVGWIRKEGYSLLDANLFPKPAVTTTRTKTSEDYGKDIVTYLWDNYVQLSNARRVILIGHGPGCRPIMDLIERRTNSVMKTVKAVIQIVGHSIIPATPKYAEDLTEWYRKNSFVVIPSEHRILGPETRPKGLRRHGELVPIDESQPVKLVLRALPGISQFVHQQLGKHSAVTFQGV</sequence>
<keyword evidence="8" id="KW-0804">Transcription</keyword>
<dbReference type="PANTHER" id="PTHR10625">
    <property type="entry name" value="HISTONE DEACETYLASE HDAC1-RELATED"/>
    <property type="match status" value="1"/>
</dbReference>
<dbReference type="PANTHER" id="PTHR10625:SF5">
    <property type="entry name" value="HISTONE DEACETYLASE"/>
    <property type="match status" value="1"/>
</dbReference>
<organism evidence="12 13">
    <name type="scientific">Lyophyllum shimeji</name>
    <name type="common">Hon-shimeji</name>
    <name type="synonym">Tricholoma shimeji</name>
    <dbReference type="NCBI Taxonomy" id="47721"/>
    <lineage>
        <taxon>Eukaryota</taxon>
        <taxon>Fungi</taxon>
        <taxon>Dikarya</taxon>
        <taxon>Basidiomycota</taxon>
        <taxon>Agaricomycotina</taxon>
        <taxon>Agaricomycetes</taxon>
        <taxon>Agaricomycetidae</taxon>
        <taxon>Agaricales</taxon>
        <taxon>Tricholomatineae</taxon>
        <taxon>Lyophyllaceae</taxon>
        <taxon>Lyophyllum</taxon>
    </lineage>
</organism>
<dbReference type="PRINTS" id="PR01270">
    <property type="entry name" value="HDASUPER"/>
</dbReference>
<feature type="domain" description="Histone deacetylase" evidence="10">
    <location>
        <begin position="90"/>
        <end position="387"/>
    </location>
</feature>
<dbReference type="InterPro" id="IPR037138">
    <property type="entry name" value="His_deacetylse_dom_sf"/>
</dbReference>
<dbReference type="GO" id="GO:0000118">
    <property type="term" value="C:histone deacetylase complex"/>
    <property type="evidence" value="ECO:0007669"/>
    <property type="project" value="TreeGrafter"/>
</dbReference>
<evidence type="ECO:0000256" key="6">
    <source>
        <dbReference type="ARBA" id="ARBA00022853"/>
    </source>
</evidence>
<evidence type="ECO:0000256" key="7">
    <source>
        <dbReference type="ARBA" id="ARBA00023015"/>
    </source>
</evidence>
<evidence type="ECO:0000256" key="1">
    <source>
        <dbReference type="ARBA" id="ARBA00004123"/>
    </source>
</evidence>
<dbReference type="InterPro" id="IPR019154">
    <property type="entry name" value="Arb2-like_domain"/>
</dbReference>
<dbReference type="GO" id="GO:0141221">
    <property type="term" value="F:histone deacetylase activity, hydrolytic mechanism"/>
    <property type="evidence" value="ECO:0007669"/>
    <property type="project" value="UniProtKB-EC"/>
</dbReference>
<evidence type="ECO:0000256" key="8">
    <source>
        <dbReference type="ARBA" id="ARBA00023163"/>
    </source>
</evidence>
<dbReference type="Pfam" id="PF09757">
    <property type="entry name" value="Arb2-like"/>
    <property type="match status" value="1"/>
</dbReference>
<comment type="caution">
    <text evidence="12">The sequence shown here is derived from an EMBL/GenBank/DDBJ whole genome shotgun (WGS) entry which is preliminary data.</text>
</comment>
<reference evidence="12" key="1">
    <citation type="submission" date="2022-07" db="EMBL/GenBank/DDBJ databases">
        <title>The genome of Lyophyllum shimeji provides insight into the initial evolution of ectomycorrhizal fungal genome.</title>
        <authorList>
            <person name="Kobayashi Y."/>
            <person name="Shibata T."/>
            <person name="Hirakawa H."/>
            <person name="Shigenobu S."/>
            <person name="Nishiyama T."/>
            <person name="Yamada A."/>
            <person name="Hasebe M."/>
            <person name="Kawaguchi M."/>
        </authorList>
    </citation>
    <scope>NUCLEOTIDE SEQUENCE</scope>
    <source>
        <strain evidence="12">AT787</strain>
    </source>
</reference>
<evidence type="ECO:0000256" key="2">
    <source>
        <dbReference type="ARBA" id="ARBA00007738"/>
    </source>
</evidence>
<feature type="domain" description="Arb2-like" evidence="11">
    <location>
        <begin position="444"/>
        <end position="689"/>
    </location>
</feature>
<keyword evidence="5" id="KW-0378">Hydrolase</keyword>
<dbReference type="InterPro" id="IPR023801">
    <property type="entry name" value="His_deacetylse_dom"/>
</dbReference>
<keyword evidence="4" id="KW-0678">Repressor</keyword>
<evidence type="ECO:0000313" key="13">
    <source>
        <dbReference type="Proteomes" id="UP001063166"/>
    </source>
</evidence>
<evidence type="ECO:0000313" key="12">
    <source>
        <dbReference type="EMBL" id="GLB37487.1"/>
    </source>
</evidence>
<keyword evidence="7" id="KW-0805">Transcription regulation</keyword>
<evidence type="ECO:0000256" key="9">
    <source>
        <dbReference type="ARBA" id="ARBA00023242"/>
    </source>
</evidence>